<evidence type="ECO:0008006" key="3">
    <source>
        <dbReference type="Google" id="ProtNLM"/>
    </source>
</evidence>
<organism evidence="1 2">
    <name type="scientific">Sanguibacter gelidistatuariae</name>
    <dbReference type="NCBI Taxonomy" id="1814289"/>
    <lineage>
        <taxon>Bacteria</taxon>
        <taxon>Bacillati</taxon>
        <taxon>Actinomycetota</taxon>
        <taxon>Actinomycetes</taxon>
        <taxon>Micrococcales</taxon>
        <taxon>Sanguibacteraceae</taxon>
        <taxon>Sanguibacter</taxon>
    </lineage>
</organism>
<dbReference type="Proteomes" id="UP000199039">
    <property type="component" value="Unassembled WGS sequence"/>
</dbReference>
<dbReference type="STRING" id="1814289.SAMN05216410_1265"/>
<evidence type="ECO:0000313" key="1">
    <source>
        <dbReference type="EMBL" id="SDC14355.1"/>
    </source>
</evidence>
<dbReference type="RefSeq" id="WP_093181757.1">
    <property type="nucleotide sequence ID" value="NZ_FMYH01000002.1"/>
</dbReference>
<name>A0A1G6J7M6_9MICO</name>
<reference evidence="1 2" key="1">
    <citation type="submission" date="2016-09" db="EMBL/GenBank/DDBJ databases">
        <authorList>
            <person name="Capua I."/>
            <person name="De Benedictis P."/>
            <person name="Joannis T."/>
            <person name="Lombin L.H."/>
            <person name="Cattoli G."/>
        </authorList>
    </citation>
    <scope>NUCLEOTIDE SEQUENCE [LARGE SCALE GENOMIC DNA]</scope>
    <source>
        <strain evidence="1 2">ISLP-3</strain>
    </source>
</reference>
<sequence>MSGDPLAAPRIVLVAGHEAGGGADLDDYAAALTGAVVTGAGRQLHNVVTSILGVAGTRVVVVPMTFGRNPTMVADAAKTLRWLADGDGRGRVALAASFGTLDHLTAWLRKAANETVARSPGAAVVLAARRANPFDDAELHRVAHLVRTHGAGNEVEVSCTNTGAAVAGTLERLRLLGWDEAVIVPAGFARTYDAELSGALGGARFYGPLMSENAVLNVITDRVRAADHDLSHGRDGIAAGLEADHGHGYAHSHAFELDAATAGHAHPHPHAAPHARLTHDH</sequence>
<proteinExistence type="predicted"/>
<evidence type="ECO:0000313" key="2">
    <source>
        <dbReference type="Proteomes" id="UP000199039"/>
    </source>
</evidence>
<protein>
    <recommendedName>
        <fullName evidence="3">Cobalamin biosynthesis protein CbiX</fullName>
    </recommendedName>
</protein>
<gene>
    <name evidence="1" type="ORF">SAMN05216410_1265</name>
</gene>
<accession>A0A1G6J7M6</accession>
<dbReference type="OrthoDB" id="4924750at2"/>
<dbReference type="EMBL" id="FMYH01000002">
    <property type="protein sequence ID" value="SDC14355.1"/>
    <property type="molecule type" value="Genomic_DNA"/>
</dbReference>
<keyword evidence="2" id="KW-1185">Reference proteome</keyword>
<dbReference type="AlphaFoldDB" id="A0A1G6J7M6"/>